<evidence type="ECO:0000256" key="1">
    <source>
        <dbReference type="ARBA" id="ARBA00004123"/>
    </source>
</evidence>
<feature type="region of interest" description="Disordered" evidence="6">
    <location>
        <begin position="247"/>
        <end position="287"/>
    </location>
</feature>
<dbReference type="Pfam" id="PF04084">
    <property type="entry name" value="RecA-like_ORC2"/>
    <property type="match status" value="1"/>
</dbReference>
<name>A0ABR4PQV2_9HELO</name>
<dbReference type="InterPro" id="IPR007220">
    <property type="entry name" value="ORC2"/>
</dbReference>
<evidence type="ECO:0000259" key="7">
    <source>
        <dbReference type="Pfam" id="PF04084"/>
    </source>
</evidence>
<evidence type="ECO:0000313" key="9">
    <source>
        <dbReference type="EMBL" id="KAL3425731.1"/>
    </source>
</evidence>
<feature type="domain" description="Origin recognition complex subunit 2 winged-helix" evidence="8">
    <location>
        <begin position="584"/>
        <end position="643"/>
    </location>
</feature>
<dbReference type="Pfam" id="PF24882">
    <property type="entry name" value="WHD_ORC2"/>
    <property type="match status" value="1"/>
</dbReference>
<proteinExistence type="inferred from homology"/>
<keyword evidence="4 5" id="KW-0539">Nucleus</keyword>
<feature type="compositionally biased region" description="Basic residues" evidence="6">
    <location>
        <begin position="34"/>
        <end position="44"/>
    </location>
</feature>
<comment type="function">
    <text evidence="5">Component of the origin recognition complex (ORC) that binds origins of replication. DNA-binding is ATP-dependent. ORC is required to assemble the pre-replication complex necessary to initiate DNA replication.</text>
</comment>
<dbReference type="PANTHER" id="PTHR14052">
    <property type="entry name" value="ORIGIN RECOGNITION COMPLEX SUBUNIT 2"/>
    <property type="match status" value="1"/>
</dbReference>
<feature type="region of interest" description="Disordered" evidence="6">
    <location>
        <begin position="1"/>
        <end position="166"/>
    </location>
</feature>
<keyword evidence="10" id="KW-1185">Reference proteome</keyword>
<comment type="caution">
    <text evidence="9">The sequence shown here is derived from an EMBL/GenBank/DDBJ whole genome shotgun (WGS) entry which is preliminary data.</text>
</comment>
<dbReference type="EMBL" id="JBFCZG010000002">
    <property type="protein sequence ID" value="KAL3425731.1"/>
    <property type="molecule type" value="Genomic_DNA"/>
</dbReference>
<evidence type="ECO:0000256" key="6">
    <source>
        <dbReference type="SAM" id="MobiDB-lite"/>
    </source>
</evidence>
<feature type="domain" description="Origin recognition complex subunit 2 RecA-like" evidence="7">
    <location>
        <begin position="340"/>
        <end position="508"/>
    </location>
</feature>
<gene>
    <name evidence="9" type="ORF">PVAG01_02522</name>
</gene>
<evidence type="ECO:0000313" key="10">
    <source>
        <dbReference type="Proteomes" id="UP001629113"/>
    </source>
</evidence>
<dbReference type="InterPro" id="IPR056773">
    <property type="entry name" value="WHD_ORC2"/>
</dbReference>
<feature type="compositionally biased region" description="Basic and acidic residues" evidence="6">
    <location>
        <begin position="115"/>
        <end position="137"/>
    </location>
</feature>
<sequence length="652" mass="73771">MMKRKRNSMEEEGGADEWELETPKPEPEPEPKPKAKRGRPRKYPRPVPEDNETKLDATLRNPQIASHEINGSNGAAEVASDEHHGGTTQPAVEASGKSTKQKISRELARLQWESEGVRASKSRVEDDDNHQIDRIIPIDELPGVDEPSLSFTPTKRRGSIPGTPRTGILFGATSTKSVHGRALFATPVKLNGLSKTYGTPVIPRNADRSARRKSTKTLIERTILGNTSDNDEDDEDLLQHIYGSSAEEDTGQEDALGQMPEESNAPATPSRRGRPRTRNLEKKREASPLPQHVFPHELYFSQNRGRTKTSNNNLSTLSLLDHEEYFSLMRQYKDPHTSDIEFLQNTHSGSFNQWLFELSQDFNICIYGWGSKRTLLMNFAEHLYNSHYNQAKHKIVLINGYVPTLTVREVLNTVGAAISSRGQKLGSQPAEMLENLTSILEKDRTQHVTLVINSIDRTPLRRPATQTIISRLSSHPQVSLIASADHPSFPLLWDTSLRSTYNFLFHDCTTFQPYAAEIDVVDEVHELFGRSGRRIGGKEGISFVLKSLPENAKNLFRVLVGEQLVAMSEDYDNDDEEHGRRFDNREPGVEYRVLFNKAAEEFICSNEMNFRTLLKEFHDHQMIQSRKDALGTEILSVPFRKEELETILEDIM</sequence>
<dbReference type="InterPro" id="IPR056772">
    <property type="entry name" value="RecA-like_ORC2"/>
</dbReference>
<feature type="compositionally biased region" description="Basic and acidic residues" evidence="6">
    <location>
        <begin position="47"/>
        <end position="57"/>
    </location>
</feature>
<evidence type="ECO:0000256" key="4">
    <source>
        <dbReference type="ARBA" id="ARBA00023242"/>
    </source>
</evidence>
<feature type="compositionally biased region" description="Basic and acidic residues" evidence="6">
    <location>
        <begin position="21"/>
        <end position="33"/>
    </location>
</feature>
<comment type="similarity">
    <text evidence="2 5">Belongs to the ORC2 family.</text>
</comment>
<comment type="subcellular location">
    <subcellularLocation>
        <location evidence="1 5">Nucleus</location>
    </subcellularLocation>
</comment>
<keyword evidence="3 5" id="KW-0235">DNA replication</keyword>
<protein>
    <recommendedName>
        <fullName evidence="5">Origin recognition complex subunit 2</fullName>
    </recommendedName>
</protein>
<comment type="subunit">
    <text evidence="5">Component of the origin recognition complex (ORC).</text>
</comment>
<dbReference type="Proteomes" id="UP001629113">
    <property type="component" value="Unassembled WGS sequence"/>
</dbReference>
<evidence type="ECO:0000256" key="3">
    <source>
        <dbReference type="ARBA" id="ARBA00022705"/>
    </source>
</evidence>
<feature type="compositionally biased region" description="Acidic residues" evidence="6">
    <location>
        <begin position="10"/>
        <end position="20"/>
    </location>
</feature>
<reference evidence="9 10" key="1">
    <citation type="submission" date="2024-06" db="EMBL/GenBank/DDBJ databases">
        <title>Complete genome of Phlyctema vagabunda strain 19-DSS-EL-015.</title>
        <authorList>
            <person name="Fiorenzani C."/>
        </authorList>
    </citation>
    <scope>NUCLEOTIDE SEQUENCE [LARGE SCALE GENOMIC DNA]</scope>
    <source>
        <strain evidence="9 10">19-DSS-EL-015</strain>
    </source>
</reference>
<evidence type="ECO:0000259" key="8">
    <source>
        <dbReference type="Pfam" id="PF24882"/>
    </source>
</evidence>
<dbReference type="PANTHER" id="PTHR14052:SF0">
    <property type="entry name" value="ORIGIN RECOGNITION COMPLEX SUBUNIT 2"/>
    <property type="match status" value="1"/>
</dbReference>
<feature type="compositionally biased region" description="Polar residues" evidence="6">
    <location>
        <begin position="60"/>
        <end position="73"/>
    </location>
</feature>
<accession>A0ABR4PQV2</accession>
<evidence type="ECO:0000256" key="2">
    <source>
        <dbReference type="ARBA" id="ARBA00007421"/>
    </source>
</evidence>
<evidence type="ECO:0000256" key="5">
    <source>
        <dbReference type="RuleBase" id="RU368084"/>
    </source>
</evidence>
<organism evidence="9 10">
    <name type="scientific">Phlyctema vagabunda</name>
    <dbReference type="NCBI Taxonomy" id="108571"/>
    <lineage>
        <taxon>Eukaryota</taxon>
        <taxon>Fungi</taxon>
        <taxon>Dikarya</taxon>
        <taxon>Ascomycota</taxon>
        <taxon>Pezizomycotina</taxon>
        <taxon>Leotiomycetes</taxon>
        <taxon>Helotiales</taxon>
        <taxon>Dermateaceae</taxon>
        <taxon>Phlyctema</taxon>
    </lineage>
</organism>